<gene>
    <name evidence="1" type="ORF">ATK74_1767</name>
</gene>
<evidence type="ECO:0000313" key="1">
    <source>
        <dbReference type="EMBL" id="PFG17204.1"/>
    </source>
</evidence>
<dbReference type="AlphaFoldDB" id="A0A2A9CS03"/>
<reference evidence="1 2" key="1">
    <citation type="submission" date="2017-10" db="EMBL/GenBank/DDBJ databases">
        <title>Sequencing the genomes of 1000 actinobacteria strains.</title>
        <authorList>
            <person name="Klenk H.-P."/>
        </authorList>
    </citation>
    <scope>NUCLEOTIDE SEQUENCE [LARGE SCALE GENOMIC DNA]</scope>
    <source>
        <strain evidence="1 2">DSM 15597</strain>
    </source>
</reference>
<organism evidence="1 2">
    <name type="scientific">Propionicimonas paludicola</name>
    <dbReference type="NCBI Taxonomy" id="185243"/>
    <lineage>
        <taxon>Bacteria</taxon>
        <taxon>Bacillati</taxon>
        <taxon>Actinomycetota</taxon>
        <taxon>Actinomycetes</taxon>
        <taxon>Propionibacteriales</taxon>
        <taxon>Nocardioidaceae</taxon>
        <taxon>Propionicimonas</taxon>
    </lineage>
</organism>
<comment type="caution">
    <text evidence="1">The sequence shown here is derived from an EMBL/GenBank/DDBJ whole genome shotgun (WGS) entry which is preliminary data.</text>
</comment>
<sequence length="90" mass="10363">MPKEMISTSLVNDAEVHNDTLHVVWSRRGDHPEAPDGWVNDGFIHVQIEQTYIGRPHQMYLAGMSLTADQAEHMERTLRRARRGLTRGRN</sequence>
<keyword evidence="2" id="KW-1185">Reference proteome</keyword>
<dbReference type="EMBL" id="PDJC01000001">
    <property type="protein sequence ID" value="PFG17204.1"/>
    <property type="molecule type" value="Genomic_DNA"/>
</dbReference>
<evidence type="ECO:0000313" key="2">
    <source>
        <dbReference type="Proteomes" id="UP000226079"/>
    </source>
</evidence>
<protein>
    <submittedName>
        <fullName evidence="1">Uncharacterized protein</fullName>
    </submittedName>
</protein>
<accession>A0A2A9CS03</accession>
<proteinExistence type="predicted"/>
<dbReference type="RefSeq" id="WP_143483608.1">
    <property type="nucleotide sequence ID" value="NZ_PDJC01000001.1"/>
</dbReference>
<dbReference type="Proteomes" id="UP000226079">
    <property type="component" value="Unassembled WGS sequence"/>
</dbReference>
<name>A0A2A9CS03_9ACTN</name>